<dbReference type="Pfam" id="PF00270">
    <property type="entry name" value="DEAD"/>
    <property type="match status" value="1"/>
</dbReference>
<dbReference type="InterPro" id="IPR011545">
    <property type="entry name" value="DEAD/DEAH_box_helicase_dom"/>
</dbReference>
<sequence length="397" mass="45610">YLQFESIRKILKGDQVMISAETGSGKTLAYLVPLLEKIKQFTEKFDRKKVFNSPIAIVILPSLELADQVGNVLDSLKDYTGLKHCVEASQSKTRRKKIFDEEYIDILVGTPGMIARKLYHQEIHYTYLQHIVLDEADTLLDDSFSHLIIKILNKLQVSHGEVVEDNNVGYLQSGAQFIVVSATLPRNLQSTIQKYLPVDDMTKVTTPHLHKIMPHVQQKFIRVKSSDKLGRIIFLILLLKKKKKPSMVFCNKGETAYWLQKTFKEQNMNCLLLSGGVSDRERYGQFELFQQGKEDILVCTDIASRGLDTSRVEHVINFDFPCFMSDYIHRAGRVGRVGSYQPGFITSFVTHKWDVDLLWKIETAVRKQSELHNVNANIKRKLEGVAEKRLDEYSRQE</sequence>
<evidence type="ECO:0000313" key="8">
    <source>
        <dbReference type="Proteomes" id="UP000030746"/>
    </source>
</evidence>
<dbReference type="PROSITE" id="PS51192">
    <property type="entry name" value="HELICASE_ATP_BIND_1"/>
    <property type="match status" value="1"/>
</dbReference>
<dbReference type="InterPro" id="IPR027417">
    <property type="entry name" value="P-loop_NTPase"/>
</dbReference>
<dbReference type="CDD" id="cd18787">
    <property type="entry name" value="SF2_C_DEAD"/>
    <property type="match status" value="1"/>
</dbReference>
<dbReference type="SMART" id="SM00490">
    <property type="entry name" value="HELICc"/>
    <property type="match status" value="1"/>
</dbReference>
<evidence type="ECO:0000256" key="3">
    <source>
        <dbReference type="ARBA" id="ARBA00022806"/>
    </source>
</evidence>
<dbReference type="OMA" id="NGDMLMK"/>
<dbReference type="EMBL" id="KB203660">
    <property type="protein sequence ID" value="ESO83489.1"/>
    <property type="molecule type" value="Genomic_DNA"/>
</dbReference>
<protein>
    <recommendedName>
        <fullName evidence="9">RNA helicase</fullName>
    </recommendedName>
</protein>
<dbReference type="PANTHER" id="PTHR47960">
    <property type="entry name" value="DEAD-BOX ATP-DEPENDENT RNA HELICASE 50"/>
    <property type="match status" value="1"/>
</dbReference>
<evidence type="ECO:0000259" key="6">
    <source>
        <dbReference type="PROSITE" id="PS51194"/>
    </source>
</evidence>
<keyword evidence="4" id="KW-0067">ATP-binding</keyword>
<proteinExistence type="predicted"/>
<evidence type="ECO:0000313" key="7">
    <source>
        <dbReference type="EMBL" id="ESO83489.1"/>
    </source>
</evidence>
<evidence type="ECO:0008006" key="9">
    <source>
        <dbReference type="Google" id="ProtNLM"/>
    </source>
</evidence>
<reference evidence="7 8" key="1">
    <citation type="journal article" date="2013" name="Nature">
        <title>Insights into bilaterian evolution from three spiralian genomes.</title>
        <authorList>
            <person name="Simakov O."/>
            <person name="Marletaz F."/>
            <person name="Cho S.J."/>
            <person name="Edsinger-Gonzales E."/>
            <person name="Havlak P."/>
            <person name="Hellsten U."/>
            <person name="Kuo D.H."/>
            <person name="Larsson T."/>
            <person name="Lv J."/>
            <person name="Arendt D."/>
            <person name="Savage R."/>
            <person name="Osoegawa K."/>
            <person name="de Jong P."/>
            <person name="Grimwood J."/>
            <person name="Chapman J.A."/>
            <person name="Shapiro H."/>
            <person name="Aerts A."/>
            <person name="Otillar R.P."/>
            <person name="Terry A.Y."/>
            <person name="Boore J.L."/>
            <person name="Grigoriev I.V."/>
            <person name="Lindberg D.R."/>
            <person name="Seaver E.C."/>
            <person name="Weisblat D.A."/>
            <person name="Putnam N.H."/>
            <person name="Rokhsar D.S."/>
        </authorList>
    </citation>
    <scope>NUCLEOTIDE SEQUENCE [LARGE SCALE GENOMIC DNA]</scope>
</reference>
<evidence type="ECO:0000259" key="5">
    <source>
        <dbReference type="PROSITE" id="PS51192"/>
    </source>
</evidence>
<dbReference type="KEGG" id="lgi:LOTGIDRAFT_133165"/>
<dbReference type="SUPFAM" id="SSF52540">
    <property type="entry name" value="P-loop containing nucleoside triphosphate hydrolases"/>
    <property type="match status" value="1"/>
</dbReference>
<dbReference type="STRING" id="225164.V4B4X4"/>
<dbReference type="InterPro" id="IPR001650">
    <property type="entry name" value="Helicase_C-like"/>
</dbReference>
<dbReference type="GO" id="GO:0016787">
    <property type="term" value="F:hydrolase activity"/>
    <property type="evidence" value="ECO:0007669"/>
    <property type="project" value="UniProtKB-KW"/>
</dbReference>
<dbReference type="CTD" id="20233388"/>
<dbReference type="OrthoDB" id="10256233at2759"/>
<dbReference type="Proteomes" id="UP000030746">
    <property type="component" value="Unassembled WGS sequence"/>
</dbReference>
<dbReference type="GO" id="GO:0003676">
    <property type="term" value="F:nucleic acid binding"/>
    <property type="evidence" value="ECO:0007669"/>
    <property type="project" value="InterPro"/>
</dbReference>
<feature type="domain" description="Helicase ATP-binding" evidence="5">
    <location>
        <begin position="7"/>
        <end position="202"/>
    </location>
</feature>
<feature type="non-terminal residue" evidence="7">
    <location>
        <position position="1"/>
    </location>
</feature>
<dbReference type="InterPro" id="IPR014001">
    <property type="entry name" value="Helicase_ATP-bd"/>
</dbReference>
<dbReference type="Gene3D" id="3.40.50.300">
    <property type="entry name" value="P-loop containing nucleotide triphosphate hydrolases"/>
    <property type="match status" value="2"/>
</dbReference>
<feature type="domain" description="Helicase C-terminal" evidence="6">
    <location>
        <begin position="231"/>
        <end position="382"/>
    </location>
</feature>
<dbReference type="PROSITE" id="PS51194">
    <property type="entry name" value="HELICASE_CTER"/>
    <property type="match status" value="1"/>
</dbReference>
<dbReference type="HOGENOM" id="CLU_003041_1_3_1"/>
<accession>V4B4X4</accession>
<keyword evidence="8" id="KW-1185">Reference proteome</keyword>
<organism evidence="7 8">
    <name type="scientific">Lottia gigantea</name>
    <name type="common">Giant owl limpet</name>
    <dbReference type="NCBI Taxonomy" id="225164"/>
    <lineage>
        <taxon>Eukaryota</taxon>
        <taxon>Metazoa</taxon>
        <taxon>Spiralia</taxon>
        <taxon>Lophotrochozoa</taxon>
        <taxon>Mollusca</taxon>
        <taxon>Gastropoda</taxon>
        <taxon>Patellogastropoda</taxon>
        <taxon>Lottioidea</taxon>
        <taxon>Lottiidae</taxon>
        <taxon>Lottia</taxon>
    </lineage>
</organism>
<evidence type="ECO:0000256" key="2">
    <source>
        <dbReference type="ARBA" id="ARBA00022801"/>
    </source>
</evidence>
<dbReference type="RefSeq" id="XP_009065747.1">
    <property type="nucleotide sequence ID" value="XM_009067499.1"/>
</dbReference>
<dbReference type="SMART" id="SM00487">
    <property type="entry name" value="DEXDc"/>
    <property type="match status" value="1"/>
</dbReference>
<keyword evidence="3" id="KW-0347">Helicase</keyword>
<keyword evidence="1" id="KW-0547">Nucleotide-binding</keyword>
<dbReference type="AlphaFoldDB" id="V4B4X4"/>
<dbReference type="GO" id="GO:0005524">
    <property type="term" value="F:ATP binding"/>
    <property type="evidence" value="ECO:0007669"/>
    <property type="project" value="UniProtKB-KW"/>
</dbReference>
<gene>
    <name evidence="7" type="ORF">LOTGIDRAFT_133165</name>
</gene>
<dbReference type="Pfam" id="PF00271">
    <property type="entry name" value="Helicase_C"/>
    <property type="match status" value="1"/>
</dbReference>
<dbReference type="GO" id="GO:0004386">
    <property type="term" value="F:helicase activity"/>
    <property type="evidence" value="ECO:0007669"/>
    <property type="project" value="UniProtKB-KW"/>
</dbReference>
<name>V4B4X4_LOTGI</name>
<evidence type="ECO:0000256" key="1">
    <source>
        <dbReference type="ARBA" id="ARBA00022741"/>
    </source>
</evidence>
<keyword evidence="2" id="KW-0378">Hydrolase</keyword>
<dbReference type="GeneID" id="20233388"/>
<evidence type="ECO:0000256" key="4">
    <source>
        <dbReference type="ARBA" id="ARBA00022840"/>
    </source>
</evidence>